<protein>
    <submittedName>
        <fullName evidence="6">ATP-binding cassette domain-containing protein</fullName>
    </submittedName>
</protein>
<name>A0ABP5J696_9ACTN</name>
<dbReference type="InterPro" id="IPR003439">
    <property type="entry name" value="ABC_transporter-like_ATP-bd"/>
</dbReference>
<dbReference type="SUPFAM" id="SSF52540">
    <property type="entry name" value="P-loop containing nucleoside triphosphate hydrolases"/>
    <property type="match status" value="1"/>
</dbReference>
<keyword evidence="3" id="KW-0547">Nucleotide-binding</keyword>
<dbReference type="PANTHER" id="PTHR43335:SF4">
    <property type="entry name" value="ABC TRANSPORTER, ATP-BINDING PROTEIN"/>
    <property type="match status" value="1"/>
</dbReference>
<evidence type="ECO:0000259" key="5">
    <source>
        <dbReference type="PROSITE" id="PS50893"/>
    </source>
</evidence>
<dbReference type="EMBL" id="BAAAQQ010000001">
    <property type="protein sequence ID" value="GAA2112925.1"/>
    <property type="molecule type" value="Genomic_DNA"/>
</dbReference>
<keyword evidence="4 6" id="KW-0067">ATP-binding</keyword>
<dbReference type="InterPro" id="IPR017871">
    <property type="entry name" value="ABC_transporter-like_CS"/>
</dbReference>
<dbReference type="PANTHER" id="PTHR43335">
    <property type="entry name" value="ABC TRANSPORTER, ATP-BINDING PROTEIN"/>
    <property type="match status" value="1"/>
</dbReference>
<evidence type="ECO:0000256" key="4">
    <source>
        <dbReference type="ARBA" id="ARBA00022840"/>
    </source>
</evidence>
<dbReference type="GO" id="GO:0005524">
    <property type="term" value="F:ATP binding"/>
    <property type="evidence" value="ECO:0007669"/>
    <property type="project" value="UniProtKB-KW"/>
</dbReference>
<organism evidence="6 7">
    <name type="scientific">Nocardioides bigeumensis</name>
    <dbReference type="NCBI Taxonomy" id="433657"/>
    <lineage>
        <taxon>Bacteria</taxon>
        <taxon>Bacillati</taxon>
        <taxon>Actinomycetota</taxon>
        <taxon>Actinomycetes</taxon>
        <taxon>Propionibacteriales</taxon>
        <taxon>Nocardioidaceae</taxon>
        <taxon>Nocardioides</taxon>
    </lineage>
</organism>
<comment type="caution">
    <text evidence="6">The sequence shown here is derived from an EMBL/GenBank/DDBJ whole genome shotgun (WGS) entry which is preliminary data.</text>
</comment>
<evidence type="ECO:0000256" key="3">
    <source>
        <dbReference type="ARBA" id="ARBA00022741"/>
    </source>
</evidence>
<evidence type="ECO:0000256" key="1">
    <source>
        <dbReference type="ARBA" id="ARBA00005417"/>
    </source>
</evidence>
<dbReference type="InterPro" id="IPR003593">
    <property type="entry name" value="AAA+_ATPase"/>
</dbReference>
<keyword evidence="2" id="KW-0813">Transport</keyword>
<evidence type="ECO:0000313" key="7">
    <source>
        <dbReference type="Proteomes" id="UP001500575"/>
    </source>
</evidence>
<accession>A0ABP5J696</accession>
<dbReference type="PROSITE" id="PS50893">
    <property type="entry name" value="ABC_TRANSPORTER_2"/>
    <property type="match status" value="1"/>
</dbReference>
<dbReference type="Proteomes" id="UP001500575">
    <property type="component" value="Unassembled WGS sequence"/>
</dbReference>
<gene>
    <name evidence="6" type="ORF">GCM10009843_00110</name>
</gene>
<sequence length="321" mass="33672">MWVGPWGIHPMRRPVSGREGLLMITVDSLTRRYGGFTAVDNASFTAQPGRVTGFLGPNGAGKSTTMRVMVGLTAPTSGSATIDGVRFADLPNPGLEVGVLLDASAQHAGRTGREILVVAADTMGLPRKRVDEMLELVSLTPAEAKRRVRNYSLGMRQRLGIATALLGDPRVLILDEPANGLDPAGIRWMRDLLRGYADRGGTVLLSSHLLHEIEVIADDLVVIGNGRIVASGTKEELLAAAGTLVRSASPRDLAHALEQAGISSTLAGDGSVRTDADPARVGTVALEAGIALTELRSAEGAGLEDMFLSLTADTQREGVAA</sequence>
<evidence type="ECO:0000313" key="6">
    <source>
        <dbReference type="EMBL" id="GAA2112925.1"/>
    </source>
</evidence>
<dbReference type="SMART" id="SM00382">
    <property type="entry name" value="AAA"/>
    <property type="match status" value="1"/>
</dbReference>
<reference evidence="7" key="1">
    <citation type="journal article" date="2019" name="Int. J. Syst. Evol. Microbiol.">
        <title>The Global Catalogue of Microorganisms (GCM) 10K type strain sequencing project: providing services to taxonomists for standard genome sequencing and annotation.</title>
        <authorList>
            <consortium name="The Broad Institute Genomics Platform"/>
            <consortium name="The Broad Institute Genome Sequencing Center for Infectious Disease"/>
            <person name="Wu L."/>
            <person name="Ma J."/>
        </authorList>
    </citation>
    <scope>NUCLEOTIDE SEQUENCE [LARGE SCALE GENOMIC DNA]</scope>
    <source>
        <strain evidence="7">JCM 16021</strain>
    </source>
</reference>
<feature type="domain" description="ABC transporter" evidence="5">
    <location>
        <begin position="24"/>
        <end position="250"/>
    </location>
</feature>
<dbReference type="Gene3D" id="3.40.50.300">
    <property type="entry name" value="P-loop containing nucleotide triphosphate hydrolases"/>
    <property type="match status" value="1"/>
</dbReference>
<evidence type="ECO:0000256" key="2">
    <source>
        <dbReference type="ARBA" id="ARBA00022448"/>
    </source>
</evidence>
<dbReference type="InterPro" id="IPR027417">
    <property type="entry name" value="P-loop_NTPase"/>
</dbReference>
<comment type="similarity">
    <text evidence="1">Belongs to the ABC transporter superfamily.</text>
</comment>
<proteinExistence type="inferred from homology"/>
<keyword evidence="7" id="KW-1185">Reference proteome</keyword>
<dbReference type="PROSITE" id="PS00211">
    <property type="entry name" value="ABC_TRANSPORTER_1"/>
    <property type="match status" value="1"/>
</dbReference>
<dbReference type="Pfam" id="PF00005">
    <property type="entry name" value="ABC_tran"/>
    <property type="match status" value="1"/>
</dbReference>